<feature type="transmembrane region" description="Helical" evidence="6">
    <location>
        <begin position="129"/>
        <end position="149"/>
    </location>
</feature>
<keyword evidence="9" id="KW-1185">Reference proteome</keyword>
<name>A0ABR4JKL2_9EURO</name>
<comment type="subcellular location">
    <subcellularLocation>
        <location evidence="1">Membrane</location>
        <topology evidence="1">Multi-pass membrane protein</topology>
    </subcellularLocation>
</comment>
<dbReference type="Proteomes" id="UP001610444">
    <property type="component" value="Unassembled WGS sequence"/>
</dbReference>
<dbReference type="InterPro" id="IPR049326">
    <property type="entry name" value="Rhodopsin_dom_fungi"/>
</dbReference>
<feature type="transmembrane region" description="Helical" evidence="6">
    <location>
        <begin position="366"/>
        <end position="384"/>
    </location>
</feature>
<feature type="transmembrane region" description="Helical" evidence="6">
    <location>
        <begin position="325"/>
        <end position="346"/>
    </location>
</feature>
<dbReference type="EMBL" id="JBFXLR010000066">
    <property type="protein sequence ID" value="KAL2840371.1"/>
    <property type="molecule type" value="Genomic_DNA"/>
</dbReference>
<evidence type="ECO:0000256" key="2">
    <source>
        <dbReference type="ARBA" id="ARBA00022692"/>
    </source>
</evidence>
<feature type="domain" description="Rhodopsin" evidence="7">
    <location>
        <begin position="145"/>
        <end position="389"/>
    </location>
</feature>
<evidence type="ECO:0000313" key="8">
    <source>
        <dbReference type="EMBL" id="KAL2840371.1"/>
    </source>
</evidence>
<dbReference type="RefSeq" id="XP_070894022.1">
    <property type="nucleotide sequence ID" value="XM_071047021.1"/>
</dbReference>
<evidence type="ECO:0000256" key="3">
    <source>
        <dbReference type="ARBA" id="ARBA00022989"/>
    </source>
</evidence>
<dbReference type="Pfam" id="PF20684">
    <property type="entry name" value="Fung_rhodopsin"/>
    <property type="match status" value="1"/>
</dbReference>
<reference evidence="8 9" key="1">
    <citation type="submission" date="2024-07" db="EMBL/GenBank/DDBJ databases">
        <title>Section-level genome sequencing and comparative genomics of Aspergillus sections Usti and Cavernicolus.</title>
        <authorList>
            <consortium name="Lawrence Berkeley National Laboratory"/>
            <person name="Nybo J.L."/>
            <person name="Vesth T.C."/>
            <person name="Theobald S."/>
            <person name="Frisvad J.C."/>
            <person name="Larsen T.O."/>
            <person name="Kjaerboelling I."/>
            <person name="Rothschild-Mancinelli K."/>
            <person name="Lyhne E.K."/>
            <person name="Kogle M.E."/>
            <person name="Barry K."/>
            <person name="Clum A."/>
            <person name="Na H."/>
            <person name="Ledsgaard L."/>
            <person name="Lin J."/>
            <person name="Lipzen A."/>
            <person name="Kuo A."/>
            <person name="Riley R."/>
            <person name="Mondo S."/>
            <person name="LaButti K."/>
            <person name="Haridas S."/>
            <person name="Pangalinan J."/>
            <person name="Salamov A.A."/>
            <person name="Simmons B.A."/>
            <person name="Magnuson J.K."/>
            <person name="Chen J."/>
            <person name="Drula E."/>
            <person name="Henrissat B."/>
            <person name="Wiebenga A."/>
            <person name="Lubbers R.J."/>
            <person name="Gomes A.C."/>
            <person name="Macurrencykelacurrency M.R."/>
            <person name="Stajich J."/>
            <person name="Grigoriev I.V."/>
            <person name="Mortensen U.H."/>
            <person name="De vries R.P."/>
            <person name="Baker S.E."/>
            <person name="Andersen M.R."/>
        </authorList>
    </citation>
    <scope>NUCLEOTIDE SEQUENCE [LARGE SCALE GENOMIC DNA]</scope>
    <source>
        <strain evidence="8 9">CBS 756.74</strain>
    </source>
</reference>
<dbReference type="GeneID" id="98162185"/>
<feature type="transmembrane region" description="Helical" evidence="6">
    <location>
        <begin position="161"/>
        <end position="185"/>
    </location>
</feature>
<organism evidence="8 9">
    <name type="scientific">Aspergillus pseudodeflectus</name>
    <dbReference type="NCBI Taxonomy" id="176178"/>
    <lineage>
        <taxon>Eukaryota</taxon>
        <taxon>Fungi</taxon>
        <taxon>Dikarya</taxon>
        <taxon>Ascomycota</taxon>
        <taxon>Pezizomycotina</taxon>
        <taxon>Eurotiomycetes</taxon>
        <taxon>Eurotiomycetidae</taxon>
        <taxon>Eurotiales</taxon>
        <taxon>Aspergillaceae</taxon>
        <taxon>Aspergillus</taxon>
        <taxon>Aspergillus subgen. Nidulantes</taxon>
    </lineage>
</organism>
<evidence type="ECO:0000256" key="1">
    <source>
        <dbReference type="ARBA" id="ARBA00004141"/>
    </source>
</evidence>
<proteinExistence type="inferred from homology"/>
<evidence type="ECO:0000256" key="4">
    <source>
        <dbReference type="ARBA" id="ARBA00023136"/>
    </source>
</evidence>
<keyword evidence="3 6" id="KW-1133">Transmembrane helix</keyword>
<evidence type="ECO:0000259" key="7">
    <source>
        <dbReference type="Pfam" id="PF20684"/>
    </source>
</evidence>
<protein>
    <recommendedName>
        <fullName evidence="7">Rhodopsin domain-containing protein</fullName>
    </recommendedName>
</protein>
<keyword evidence="4 6" id="KW-0472">Membrane</keyword>
<comment type="caution">
    <text evidence="8">The sequence shown here is derived from an EMBL/GenBank/DDBJ whole genome shotgun (WGS) entry which is preliminary data.</text>
</comment>
<sequence length="444" mass="49137">MSPEALAALLAQPALAAPSGVTPEFEQSPKRQYSRVGGDDCPYRGNHVLMGAYWGMAYAGYAMIYTPGYYAHTWNLHNGDLIRPPYQERQINPRRDALIMAPVNIPTITPPPPGVTPNRNHARFRTTNLIIATVGMSLSTIFLAMRIYTKAHLLHRFWLDDVFIIIAWIFSLATQILILWAYWHAGYGLHIWDFTVPLLTKFMKALVATAILYIPSLALAKLALLLLYHSILSPTTPTKTPLYLLYALGGVIIAYSIALILALIFACHPMARAWDANVMHGDCINRNAVYLATAVTNTASDVVLLGVAIWIVSRLRMSKGIWVRVGVLCLFGVGGVTTAMSIVRAATLMPQLTSPDKTYGLAEASIYILIEANLIILCGCLPYLRHFCRRHAPPCFKKPSFGLRFIKRAKREQERHQALGSANGAETVVERTNTLPGGEVIQVD</sequence>
<dbReference type="InterPro" id="IPR052337">
    <property type="entry name" value="SAT4-like"/>
</dbReference>
<dbReference type="PANTHER" id="PTHR33048">
    <property type="entry name" value="PTH11-LIKE INTEGRAL MEMBRANE PROTEIN (AFU_ORTHOLOGUE AFUA_5G11245)"/>
    <property type="match status" value="1"/>
</dbReference>
<evidence type="ECO:0000313" key="9">
    <source>
        <dbReference type="Proteomes" id="UP001610444"/>
    </source>
</evidence>
<feature type="transmembrane region" description="Helical" evidence="6">
    <location>
        <begin position="205"/>
        <end position="231"/>
    </location>
</feature>
<keyword evidence="2 6" id="KW-0812">Transmembrane</keyword>
<feature type="transmembrane region" description="Helical" evidence="6">
    <location>
        <begin position="288"/>
        <end position="313"/>
    </location>
</feature>
<evidence type="ECO:0000256" key="5">
    <source>
        <dbReference type="ARBA" id="ARBA00038359"/>
    </source>
</evidence>
<accession>A0ABR4JKL2</accession>
<evidence type="ECO:0000256" key="6">
    <source>
        <dbReference type="SAM" id="Phobius"/>
    </source>
</evidence>
<feature type="transmembrane region" description="Helical" evidence="6">
    <location>
        <begin position="243"/>
        <end position="268"/>
    </location>
</feature>
<comment type="similarity">
    <text evidence="5">Belongs to the SAT4 family.</text>
</comment>
<dbReference type="PANTHER" id="PTHR33048:SF124">
    <property type="entry name" value="INTEGRAL MEMBRANE PROTEIN"/>
    <property type="match status" value="1"/>
</dbReference>
<gene>
    <name evidence="8" type="ORF">BJX68DRAFT_271718</name>
</gene>